<dbReference type="AlphaFoldDB" id="A0A9N9KUB3"/>
<dbReference type="PROSITE" id="PS00086">
    <property type="entry name" value="CYTOCHROME_P450"/>
    <property type="match status" value="1"/>
</dbReference>
<keyword evidence="6" id="KW-0503">Monooxygenase</keyword>
<dbReference type="EMBL" id="CAJVRL010000051">
    <property type="protein sequence ID" value="CAG8953619.1"/>
    <property type="molecule type" value="Genomic_DNA"/>
</dbReference>
<dbReference type="InterPro" id="IPR017972">
    <property type="entry name" value="Cyt_P450_CS"/>
</dbReference>
<dbReference type="PRINTS" id="PR00385">
    <property type="entry name" value="P450"/>
</dbReference>
<evidence type="ECO:0008006" key="9">
    <source>
        <dbReference type="Google" id="ProtNLM"/>
    </source>
</evidence>
<comment type="cofactor">
    <cofactor evidence="1 5">
        <name>heme</name>
        <dbReference type="ChEBI" id="CHEBI:30413"/>
    </cofactor>
</comment>
<organism evidence="7 8">
    <name type="scientific">Hymenoscyphus fraxineus</name>
    <dbReference type="NCBI Taxonomy" id="746836"/>
    <lineage>
        <taxon>Eukaryota</taxon>
        <taxon>Fungi</taxon>
        <taxon>Dikarya</taxon>
        <taxon>Ascomycota</taxon>
        <taxon>Pezizomycotina</taxon>
        <taxon>Leotiomycetes</taxon>
        <taxon>Helotiales</taxon>
        <taxon>Helotiaceae</taxon>
        <taxon>Hymenoscyphus</taxon>
    </lineage>
</organism>
<comment type="caution">
    <text evidence="7">The sequence shown here is derived from an EMBL/GenBank/DDBJ whole genome shotgun (WGS) entry which is preliminary data.</text>
</comment>
<keyword evidence="5 6" id="KW-0349">Heme</keyword>
<dbReference type="CDD" id="cd11060">
    <property type="entry name" value="CYP57A1-like"/>
    <property type="match status" value="1"/>
</dbReference>
<keyword evidence="8" id="KW-1185">Reference proteome</keyword>
<proteinExistence type="inferred from homology"/>
<evidence type="ECO:0000313" key="8">
    <source>
        <dbReference type="Proteomes" id="UP000696280"/>
    </source>
</evidence>
<dbReference type="Gene3D" id="1.10.630.10">
    <property type="entry name" value="Cytochrome P450"/>
    <property type="match status" value="1"/>
</dbReference>
<name>A0A9N9KUB3_9HELO</name>
<dbReference type="PANTHER" id="PTHR24305:SF232">
    <property type="entry name" value="P450, PUTATIVE (EUROFUNG)-RELATED"/>
    <property type="match status" value="1"/>
</dbReference>
<reference evidence="7" key="1">
    <citation type="submission" date="2021-07" db="EMBL/GenBank/DDBJ databases">
        <authorList>
            <person name="Durling M."/>
        </authorList>
    </citation>
    <scope>NUCLEOTIDE SEQUENCE</scope>
</reference>
<evidence type="ECO:0000256" key="3">
    <source>
        <dbReference type="ARBA" id="ARBA00022723"/>
    </source>
</evidence>
<evidence type="ECO:0000256" key="6">
    <source>
        <dbReference type="RuleBase" id="RU000461"/>
    </source>
</evidence>
<dbReference type="GO" id="GO:0020037">
    <property type="term" value="F:heme binding"/>
    <property type="evidence" value="ECO:0007669"/>
    <property type="project" value="InterPro"/>
</dbReference>
<comment type="similarity">
    <text evidence="2 6">Belongs to the cytochrome P450 family.</text>
</comment>
<dbReference type="InterPro" id="IPR002403">
    <property type="entry name" value="Cyt_P450_E_grp-IV"/>
</dbReference>
<dbReference type="PANTHER" id="PTHR24305">
    <property type="entry name" value="CYTOCHROME P450"/>
    <property type="match status" value="1"/>
</dbReference>
<keyword evidence="4 5" id="KW-0408">Iron</keyword>
<dbReference type="FunFam" id="1.10.630.10:FF:000050">
    <property type="entry name" value="Cytochrome P450 monooxygenase"/>
    <property type="match status" value="1"/>
</dbReference>
<evidence type="ECO:0000256" key="5">
    <source>
        <dbReference type="PIRSR" id="PIRSR602403-1"/>
    </source>
</evidence>
<dbReference type="Proteomes" id="UP000696280">
    <property type="component" value="Unassembled WGS sequence"/>
</dbReference>
<dbReference type="InterPro" id="IPR050121">
    <property type="entry name" value="Cytochrome_P450_monoxygenase"/>
</dbReference>
<dbReference type="SUPFAM" id="SSF48264">
    <property type="entry name" value="Cytochrome P450"/>
    <property type="match status" value="1"/>
</dbReference>
<keyword evidence="6" id="KW-0560">Oxidoreductase</keyword>
<gene>
    <name evidence="7" type="ORF">HYFRA_00010078</name>
</gene>
<dbReference type="OrthoDB" id="3934656at2759"/>
<dbReference type="GO" id="GO:0005506">
    <property type="term" value="F:iron ion binding"/>
    <property type="evidence" value="ECO:0007669"/>
    <property type="project" value="InterPro"/>
</dbReference>
<evidence type="ECO:0000256" key="4">
    <source>
        <dbReference type="ARBA" id="ARBA00023004"/>
    </source>
</evidence>
<dbReference type="Pfam" id="PF00067">
    <property type="entry name" value="p450"/>
    <property type="match status" value="1"/>
</dbReference>
<dbReference type="GO" id="GO:0016705">
    <property type="term" value="F:oxidoreductase activity, acting on paired donors, with incorporation or reduction of molecular oxygen"/>
    <property type="evidence" value="ECO:0007669"/>
    <property type="project" value="InterPro"/>
</dbReference>
<evidence type="ECO:0000256" key="1">
    <source>
        <dbReference type="ARBA" id="ARBA00001971"/>
    </source>
</evidence>
<dbReference type="InterPro" id="IPR001128">
    <property type="entry name" value="Cyt_P450"/>
</dbReference>
<evidence type="ECO:0000313" key="7">
    <source>
        <dbReference type="EMBL" id="CAG8953619.1"/>
    </source>
</evidence>
<sequence length="694" mass="77866">MSLQVSAGVSTRSLKDSAAVLYAVVFPMGLPSGVSATLRNEVPEHDVDIRALSVSHRPILSSFAVPSRRFGPLADRRSIDEGLAKKKRILPVPYTAQTLHIRLSGQSPSFWYTHITSLFLFFFVENSRKGKLEKFCPALAALHIMAPDSLVGSLLGHWPAILLVVSVSYLVKNRFNRGLNKHPGPFLASITDWWRFWIVYKRRPEVEHIQLHARHGDIVRLGPNSLSFSNPQALKTIYGLNKGFIKSDFYLVQQSVSNGHPLPSLFSSISESWHAQFRRCVNSAFSMSTLIQYEPFVDSTTELFLSQTENIFAKTSEACNFSQWLQFYAFDVIGEMTYSKRHGFIEENRDIDGIIKYLAGLFDYVAPIGQIPMLDKLFLKNPLYLLAAKHGLIDATFPVAKFAKQRMAERYGTDNSKSASAILSTASKAPLPDLLSKFMQAKEARPDFMNDTLVTTMAVSMAFAGSETTAITLSAIFYYLLRNPLCLAALYRELDGREKEGFFSNPNGIVTWSESQDLPYLDACVKESFRLHPAAGLPVERVVPEPGLEIAGVFVKGGTIVGCNAWVVHRRPEIFGEDVETFRPERWLVGGGEAGQGVVEVSKEVDVKAEEKRIKDMGATLLHFGMGSRTCIGKNISLLEIYKLVPSFLRMFEVTFEDPSKDWKLINSWFVRQVNFRTKFRRREVALSKLQDGS</sequence>
<keyword evidence="3 5" id="KW-0479">Metal-binding</keyword>
<evidence type="ECO:0000256" key="2">
    <source>
        <dbReference type="ARBA" id="ARBA00010617"/>
    </source>
</evidence>
<feature type="binding site" description="axial binding residue" evidence="5">
    <location>
        <position position="631"/>
    </location>
    <ligand>
        <name>heme</name>
        <dbReference type="ChEBI" id="CHEBI:30413"/>
    </ligand>
    <ligandPart>
        <name>Fe</name>
        <dbReference type="ChEBI" id="CHEBI:18248"/>
    </ligandPart>
</feature>
<dbReference type="PRINTS" id="PR00465">
    <property type="entry name" value="EP450IV"/>
</dbReference>
<accession>A0A9N9KUB3</accession>
<dbReference type="GO" id="GO:0004497">
    <property type="term" value="F:monooxygenase activity"/>
    <property type="evidence" value="ECO:0007669"/>
    <property type="project" value="UniProtKB-KW"/>
</dbReference>
<protein>
    <recommendedName>
        <fullName evidence="9">Pisatin demethylase</fullName>
    </recommendedName>
</protein>
<dbReference type="InterPro" id="IPR036396">
    <property type="entry name" value="Cyt_P450_sf"/>
</dbReference>